<evidence type="ECO:0000256" key="2">
    <source>
        <dbReference type="ARBA" id="ARBA00023125"/>
    </source>
</evidence>
<dbReference type="PROSITE" id="PS50977">
    <property type="entry name" value="HTH_TETR_2"/>
    <property type="match status" value="1"/>
</dbReference>
<dbReference type="EMBL" id="RBIL01000001">
    <property type="protein sequence ID" value="RKQ91312.1"/>
    <property type="molecule type" value="Genomic_DNA"/>
</dbReference>
<dbReference type="Pfam" id="PF00440">
    <property type="entry name" value="TetR_N"/>
    <property type="match status" value="1"/>
</dbReference>
<dbReference type="Proteomes" id="UP000278962">
    <property type="component" value="Unassembled WGS sequence"/>
</dbReference>
<dbReference type="PRINTS" id="PR00455">
    <property type="entry name" value="HTHTETR"/>
</dbReference>
<dbReference type="InterPro" id="IPR009057">
    <property type="entry name" value="Homeodomain-like_sf"/>
</dbReference>
<dbReference type="RefSeq" id="WP_121248816.1">
    <property type="nucleotide sequence ID" value="NZ_RBIL01000001.1"/>
</dbReference>
<dbReference type="GO" id="GO:0000976">
    <property type="term" value="F:transcription cis-regulatory region binding"/>
    <property type="evidence" value="ECO:0007669"/>
    <property type="project" value="TreeGrafter"/>
</dbReference>
<keyword evidence="3" id="KW-0804">Transcription</keyword>
<dbReference type="InterPro" id="IPR001647">
    <property type="entry name" value="HTH_TetR"/>
</dbReference>
<keyword evidence="1" id="KW-0805">Transcription regulation</keyword>
<evidence type="ECO:0000259" key="5">
    <source>
        <dbReference type="PROSITE" id="PS50977"/>
    </source>
</evidence>
<dbReference type="OrthoDB" id="9806334at2"/>
<dbReference type="SUPFAM" id="SSF46689">
    <property type="entry name" value="Homeodomain-like"/>
    <property type="match status" value="1"/>
</dbReference>
<evidence type="ECO:0000313" key="7">
    <source>
        <dbReference type="Proteomes" id="UP000278962"/>
    </source>
</evidence>
<dbReference type="Pfam" id="PF17937">
    <property type="entry name" value="TetR_C_28"/>
    <property type="match status" value="1"/>
</dbReference>
<dbReference type="InterPro" id="IPR041479">
    <property type="entry name" value="TetR_CgmR_C"/>
</dbReference>
<evidence type="ECO:0000256" key="4">
    <source>
        <dbReference type="PROSITE-ProRule" id="PRU00335"/>
    </source>
</evidence>
<dbReference type="InterPro" id="IPR050109">
    <property type="entry name" value="HTH-type_TetR-like_transc_reg"/>
</dbReference>
<gene>
    <name evidence="6" type="ORF">C8N24_1134</name>
</gene>
<evidence type="ECO:0000256" key="3">
    <source>
        <dbReference type="ARBA" id="ARBA00023163"/>
    </source>
</evidence>
<evidence type="ECO:0000256" key="1">
    <source>
        <dbReference type="ARBA" id="ARBA00023015"/>
    </source>
</evidence>
<reference evidence="6 7" key="1">
    <citation type="submission" date="2018-10" db="EMBL/GenBank/DDBJ databases">
        <title>Genomic Encyclopedia of Archaeal and Bacterial Type Strains, Phase II (KMG-II): from individual species to whole genera.</title>
        <authorList>
            <person name="Goeker M."/>
        </authorList>
    </citation>
    <scope>NUCLEOTIDE SEQUENCE [LARGE SCALE GENOMIC DNA]</scope>
    <source>
        <strain evidence="6 7">DSM 14954</strain>
    </source>
</reference>
<name>A0A660L8H3_9ACTN</name>
<accession>A0A660L8H3</accession>
<feature type="domain" description="HTH tetR-type" evidence="5">
    <location>
        <begin position="5"/>
        <end position="65"/>
    </location>
</feature>
<organism evidence="6 7">
    <name type="scientific">Solirubrobacter pauli</name>
    <dbReference type="NCBI Taxonomy" id="166793"/>
    <lineage>
        <taxon>Bacteria</taxon>
        <taxon>Bacillati</taxon>
        <taxon>Actinomycetota</taxon>
        <taxon>Thermoleophilia</taxon>
        <taxon>Solirubrobacterales</taxon>
        <taxon>Solirubrobacteraceae</taxon>
        <taxon>Solirubrobacter</taxon>
    </lineage>
</organism>
<dbReference type="InterPro" id="IPR036271">
    <property type="entry name" value="Tet_transcr_reg_TetR-rel_C_sf"/>
</dbReference>
<evidence type="ECO:0000313" key="6">
    <source>
        <dbReference type="EMBL" id="RKQ91312.1"/>
    </source>
</evidence>
<feature type="DNA-binding region" description="H-T-H motif" evidence="4">
    <location>
        <begin position="28"/>
        <end position="47"/>
    </location>
</feature>
<sequence length="169" mass="18319">MTPTTGTRDRLLDAAGTVVHRDGAQALTLDAVAKEAAVSKGGLLYHFKSKADLVQAMVDRWLSQFGAEMEAADSAFVRGYVKASTPDEHELGMLAALVADPSLLVAVREQYGIWQDRVQREGRDPVDATVARLAADGLWLAELLGMGPPTGELRERVLERLLDLAEPHD</sequence>
<dbReference type="PANTHER" id="PTHR30055:SF234">
    <property type="entry name" value="HTH-TYPE TRANSCRIPTIONAL REGULATOR BETI"/>
    <property type="match status" value="1"/>
</dbReference>
<keyword evidence="2 4" id="KW-0238">DNA-binding</keyword>
<protein>
    <submittedName>
        <fullName evidence="6">TetR family transcriptional regulator</fullName>
    </submittedName>
</protein>
<dbReference type="PANTHER" id="PTHR30055">
    <property type="entry name" value="HTH-TYPE TRANSCRIPTIONAL REGULATOR RUTR"/>
    <property type="match status" value="1"/>
</dbReference>
<dbReference type="Gene3D" id="1.10.357.10">
    <property type="entry name" value="Tetracycline Repressor, domain 2"/>
    <property type="match status" value="1"/>
</dbReference>
<keyword evidence="7" id="KW-1185">Reference proteome</keyword>
<dbReference type="GO" id="GO:0003700">
    <property type="term" value="F:DNA-binding transcription factor activity"/>
    <property type="evidence" value="ECO:0007669"/>
    <property type="project" value="TreeGrafter"/>
</dbReference>
<proteinExistence type="predicted"/>
<comment type="caution">
    <text evidence="6">The sequence shown here is derived from an EMBL/GenBank/DDBJ whole genome shotgun (WGS) entry which is preliminary data.</text>
</comment>
<dbReference type="AlphaFoldDB" id="A0A660L8H3"/>
<dbReference type="SUPFAM" id="SSF48498">
    <property type="entry name" value="Tetracyclin repressor-like, C-terminal domain"/>
    <property type="match status" value="1"/>
</dbReference>